<organism evidence="4">
    <name type="scientific">Schistocephalus solidus</name>
    <name type="common">Tapeworm</name>
    <dbReference type="NCBI Taxonomy" id="70667"/>
    <lineage>
        <taxon>Eukaryota</taxon>
        <taxon>Metazoa</taxon>
        <taxon>Spiralia</taxon>
        <taxon>Lophotrochozoa</taxon>
        <taxon>Platyhelminthes</taxon>
        <taxon>Cestoda</taxon>
        <taxon>Eucestoda</taxon>
        <taxon>Diphyllobothriidea</taxon>
        <taxon>Diphyllobothriidae</taxon>
        <taxon>Schistocephalus</taxon>
    </lineage>
</organism>
<reference evidence="4" key="1">
    <citation type="submission" date="2016-06" db="UniProtKB">
        <authorList>
            <consortium name="WormBaseParasite"/>
        </authorList>
    </citation>
    <scope>IDENTIFICATION</scope>
</reference>
<proteinExistence type="predicted"/>
<gene>
    <name evidence="2" type="ORF">SSLN_LOCUS13539</name>
</gene>
<dbReference type="Proteomes" id="UP000275846">
    <property type="component" value="Unassembled WGS sequence"/>
</dbReference>
<dbReference type="WBParaSite" id="SSLN_0001405401-mRNA-1">
    <property type="protein sequence ID" value="SSLN_0001405401-mRNA-1"/>
    <property type="gene ID" value="SSLN_0001405401"/>
</dbReference>
<dbReference type="EMBL" id="UYSU01038173">
    <property type="protein sequence ID" value="VDL99924.1"/>
    <property type="molecule type" value="Genomic_DNA"/>
</dbReference>
<feature type="transmembrane region" description="Helical" evidence="1">
    <location>
        <begin position="126"/>
        <end position="156"/>
    </location>
</feature>
<sequence>MSGESEHATGCTVQDFMFGAVSLALTFVQLLCFIGLALLHDASYRRLAMNSTVPETVPATNRSVHSALELGLMLSLIRSWIHLPGIMMAWSGAVAVLLSRTAFWCARGIYRWRPLRVIFSHKSQVVVFLSNAVAVLGPFTVHFLLLIHLILSLILLSIYANFSLCDSGLAQPFCNWLLLVSTTTLLLSAIGTSASFFGILRIQREFHWCRRFYQLPKLQRTSVTATGTCYTYPMHKYCRYVFRRVRNPQTAEMSTSTAYNAPTVG</sequence>
<dbReference type="OrthoDB" id="10429547at2759"/>
<keyword evidence="1" id="KW-0812">Transmembrane</keyword>
<feature type="transmembrane region" description="Helical" evidence="1">
    <location>
        <begin position="16"/>
        <end position="39"/>
    </location>
</feature>
<accession>A0A183TAP1</accession>
<keyword evidence="3" id="KW-1185">Reference proteome</keyword>
<evidence type="ECO:0000256" key="1">
    <source>
        <dbReference type="SAM" id="Phobius"/>
    </source>
</evidence>
<dbReference type="AlphaFoldDB" id="A0A183TAP1"/>
<reference evidence="2 3" key="2">
    <citation type="submission" date="2018-11" db="EMBL/GenBank/DDBJ databases">
        <authorList>
            <consortium name="Pathogen Informatics"/>
        </authorList>
    </citation>
    <scope>NUCLEOTIDE SEQUENCE [LARGE SCALE GENOMIC DNA]</scope>
    <source>
        <strain evidence="2 3">NST_G2</strain>
    </source>
</reference>
<name>A0A183TAP1_SCHSO</name>
<keyword evidence="1" id="KW-0472">Membrane</keyword>
<protein>
    <submittedName>
        <fullName evidence="4">XK-related protein</fullName>
    </submittedName>
</protein>
<evidence type="ECO:0000313" key="4">
    <source>
        <dbReference type="WBParaSite" id="SSLN_0001405401-mRNA-1"/>
    </source>
</evidence>
<feature type="transmembrane region" description="Helical" evidence="1">
    <location>
        <begin position="176"/>
        <end position="200"/>
    </location>
</feature>
<keyword evidence="1" id="KW-1133">Transmembrane helix</keyword>
<feature type="transmembrane region" description="Helical" evidence="1">
    <location>
        <begin position="87"/>
        <end position="106"/>
    </location>
</feature>
<evidence type="ECO:0000313" key="2">
    <source>
        <dbReference type="EMBL" id="VDL99924.1"/>
    </source>
</evidence>
<evidence type="ECO:0000313" key="3">
    <source>
        <dbReference type="Proteomes" id="UP000275846"/>
    </source>
</evidence>